<dbReference type="Pfam" id="PF02391">
    <property type="entry name" value="MoaE"/>
    <property type="match status" value="1"/>
</dbReference>
<sequence length="147" mass="16519">MTVYIKNSQFEPFNEVQQHQQQLEAGIGKGQYGASIIFIGSMRDFNEAHAVSAMTLEYYPGMTESALELICKEAKEKWPILDALIVHRVGDIQPNDSIVLVAVWSAHRAAAYEANRYIMEALKSRAPFWKKETTATGGQWVEKNTPA</sequence>
<dbReference type="PANTHER" id="PTHR23404">
    <property type="entry name" value="MOLYBDOPTERIN SYNTHASE RELATED"/>
    <property type="match status" value="1"/>
</dbReference>
<dbReference type="Gene3D" id="3.90.1170.40">
    <property type="entry name" value="Molybdopterin biosynthesis MoaE subunit"/>
    <property type="match status" value="1"/>
</dbReference>
<dbReference type="GO" id="GO:0030366">
    <property type="term" value="F:molybdopterin synthase activity"/>
    <property type="evidence" value="ECO:0007669"/>
    <property type="project" value="UniProtKB-EC"/>
</dbReference>
<organism evidence="1">
    <name type="scientific">hydrothermal vent metagenome</name>
    <dbReference type="NCBI Taxonomy" id="652676"/>
    <lineage>
        <taxon>unclassified sequences</taxon>
        <taxon>metagenomes</taxon>
        <taxon>ecological metagenomes</taxon>
    </lineage>
</organism>
<protein>
    <submittedName>
        <fullName evidence="1">Molybdopterin synthase catalytic subunit MoaE</fullName>
        <ecNumber evidence="1">2.8.1.12</ecNumber>
    </submittedName>
</protein>
<dbReference type="GO" id="GO:0006777">
    <property type="term" value="P:Mo-molybdopterin cofactor biosynthetic process"/>
    <property type="evidence" value="ECO:0007669"/>
    <property type="project" value="InterPro"/>
</dbReference>
<dbReference type="AlphaFoldDB" id="A0A3B1A0X1"/>
<dbReference type="InterPro" id="IPR003448">
    <property type="entry name" value="Mopterin_biosynth_MoaE"/>
</dbReference>
<evidence type="ECO:0000313" key="1">
    <source>
        <dbReference type="EMBL" id="VAW93753.1"/>
    </source>
</evidence>
<proteinExistence type="predicted"/>
<dbReference type="SUPFAM" id="SSF54690">
    <property type="entry name" value="Molybdopterin synthase subunit MoaE"/>
    <property type="match status" value="1"/>
</dbReference>
<dbReference type="InterPro" id="IPR036563">
    <property type="entry name" value="MoaE_sf"/>
</dbReference>
<keyword evidence="1" id="KW-0808">Transferase</keyword>
<accession>A0A3B1A0X1</accession>
<dbReference type="EC" id="2.8.1.12" evidence="1"/>
<name>A0A3B1A0X1_9ZZZZ</name>
<dbReference type="CDD" id="cd00756">
    <property type="entry name" value="MoaE"/>
    <property type="match status" value="1"/>
</dbReference>
<reference evidence="1" key="1">
    <citation type="submission" date="2018-06" db="EMBL/GenBank/DDBJ databases">
        <authorList>
            <person name="Zhirakovskaya E."/>
        </authorList>
    </citation>
    <scope>NUCLEOTIDE SEQUENCE</scope>
</reference>
<dbReference type="EMBL" id="UOFT01000034">
    <property type="protein sequence ID" value="VAW93753.1"/>
    <property type="molecule type" value="Genomic_DNA"/>
</dbReference>
<gene>
    <name evidence="1" type="ORF">MNBD_GAMMA23-711</name>
</gene>